<dbReference type="OrthoDB" id="336240at2759"/>
<feature type="coiled-coil region" evidence="1">
    <location>
        <begin position="239"/>
        <end position="269"/>
    </location>
</feature>
<dbReference type="SUPFAM" id="SSF143503">
    <property type="entry name" value="PUG domain-like"/>
    <property type="match status" value="1"/>
</dbReference>
<dbReference type="EMBL" id="LN835307">
    <property type="protein sequence ID" value="CRH01784.1"/>
    <property type="molecule type" value="Genomic_DNA"/>
</dbReference>
<proteinExistence type="predicted"/>
<dbReference type="Proteomes" id="UP000220158">
    <property type="component" value="Chromosome 12"/>
</dbReference>
<dbReference type="VEuPathDB" id="PlasmoDB:PRELSG_1267900"/>
<dbReference type="RefSeq" id="XP_028534783.1">
    <property type="nucleotide sequence ID" value="XM_028678499.1"/>
</dbReference>
<keyword evidence="3" id="KW-1185">Reference proteome</keyword>
<protein>
    <submittedName>
        <fullName evidence="2">Uncharacterized protein</fullName>
    </submittedName>
</protein>
<sequence length="382" mass="46591">MTDYKIAVSSIEEIKDICSELLNSKEEDTFNKLSLYYEFEDKLKKLQPIITRIRIRRNETDEEKKIYGEKMIKNVDILLERYDLLYNIYEEELTVFKENYEIEKNKKIEKKLLEEQKKKEYEQEELNRGRIRTKLEEEEIIKKNEEKLRILKEEEQENEKKIKKIEFIKEIIQEKCNFLYDEISNACSKREAIKYIYSQLGVNNKNYNDIKEDDCLFSFNYFIDCLYLIYKNNEYKLFKEALKNIIEYLEELVKNIDNDKLKLINLMNKTFQNNILSKKGTLFVFILIGYVLKRPEEIIHILKKINREINKENIYIYLEEPNIVNDYKEWKVWFENIQSSLNILCTFFRHVNKYSDIPDDEKIKSIFLYLRENFGNEEQKNT</sequence>
<keyword evidence="1" id="KW-0175">Coiled coil</keyword>
<dbReference type="CDD" id="cd09212">
    <property type="entry name" value="PUB"/>
    <property type="match status" value="1"/>
</dbReference>
<feature type="coiled-coil region" evidence="1">
    <location>
        <begin position="86"/>
        <end position="171"/>
    </location>
</feature>
<accession>A0A1J1HAE4</accession>
<evidence type="ECO:0000313" key="3">
    <source>
        <dbReference type="Proteomes" id="UP000220158"/>
    </source>
</evidence>
<dbReference type="InterPro" id="IPR036339">
    <property type="entry name" value="PUB-like_dom_sf"/>
</dbReference>
<evidence type="ECO:0000313" key="2">
    <source>
        <dbReference type="EMBL" id="CRH01784.1"/>
    </source>
</evidence>
<dbReference type="Gene3D" id="1.20.58.2190">
    <property type="match status" value="1"/>
</dbReference>
<evidence type="ECO:0000256" key="1">
    <source>
        <dbReference type="SAM" id="Coils"/>
    </source>
</evidence>
<dbReference type="GeneID" id="39737923"/>
<dbReference type="OMA" id="VDCLYLV"/>
<organism evidence="2 3">
    <name type="scientific">Plasmodium relictum</name>
    <dbReference type="NCBI Taxonomy" id="85471"/>
    <lineage>
        <taxon>Eukaryota</taxon>
        <taxon>Sar</taxon>
        <taxon>Alveolata</taxon>
        <taxon>Apicomplexa</taxon>
        <taxon>Aconoidasida</taxon>
        <taxon>Haemosporida</taxon>
        <taxon>Plasmodiidae</taxon>
        <taxon>Plasmodium</taxon>
        <taxon>Plasmodium (Haemamoeba)</taxon>
    </lineage>
</organism>
<reference evidence="2 3" key="1">
    <citation type="submission" date="2015-04" db="EMBL/GenBank/DDBJ databases">
        <authorList>
            <consortium name="Pathogen Informatics"/>
        </authorList>
    </citation>
    <scope>NUCLEOTIDE SEQUENCE [LARGE SCALE GENOMIC DNA]</scope>
    <source>
        <strain evidence="2 3">SGS1</strain>
    </source>
</reference>
<dbReference type="KEGG" id="prel:PRELSG_1267900"/>
<gene>
    <name evidence="2" type="ORF">PRELSG_1267900</name>
</gene>
<name>A0A1J1HAE4_PLARL</name>
<dbReference type="AlphaFoldDB" id="A0A1J1HAE4"/>